<proteinExistence type="predicted"/>
<reference evidence="2 3" key="2">
    <citation type="journal article" date="2022" name="Mar. Drugs">
        <title>Bioassay-Guided Fractionation Leads to the Detection of Cholic Acid Generated by the Rare Thalassomonas sp.</title>
        <authorList>
            <person name="Pheiffer F."/>
            <person name="Schneider Y.K."/>
            <person name="Hansen E.H."/>
            <person name="Andersen J.H."/>
            <person name="Isaksson J."/>
            <person name="Busche T."/>
            <person name="R C."/>
            <person name="Kalinowski J."/>
            <person name="Zyl L.V."/>
            <person name="Trindade M."/>
        </authorList>
    </citation>
    <scope>NUCLEOTIDE SEQUENCE [LARGE SCALE GENOMIC DNA]</scope>
    <source>
        <strain evidence="2 3">A5K-106</strain>
    </source>
</reference>
<gene>
    <name evidence="2" type="ORF">SG35_007860</name>
</gene>
<evidence type="ECO:0000313" key="3">
    <source>
        <dbReference type="Proteomes" id="UP000032568"/>
    </source>
</evidence>
<accession>A0AAF0C564</accession>
<dbReference type="PANTHER" id="PTHR22916">
    <property type="entry name" value="GLYCOSYLTRANSFERASE"/>
    <property type="match status" value="1"/>
</dbReference>
<dbReference type="GO" id="GO:0016758">
    <property type="term" value="F:hexosyltransferase activity"/>
    <property type="evidence" value="ECO:0007669"/>
    <property type="project" value="UniProtKB-ARBA"/>
</dbReference>
<organism evidence="2 3">
    <name type="scientific">Thalassomonas actiniarum</name>
    <dbReference type="NCBI Taxonomy" id="485447"/>
    <lineage>
        <taxon>Bacteria</taxon>
        <taxon>Pseudomonadati</taxon>
        <taxon>Pseudomonadota</taxon>
        <taxon>Gammaproteobacteria</taxon>
        <taxon>Alteromonadales</taxon>
        <taxon>Colwelliaceae</taxon>
        <taxon>Thalassomonas</taxon>
    </lineage>
</organism>
<dbReference type="EMBL" id="CP059735">
    <property type="protein sequence ID" value="WDE00540.1"/>
    <property type="molecule type" value="Genomic_DNA"/>
</dbReference>
<dbReference type="KEGG" id="tact:SG35_007860"/>
<dbReference type="SUPFAM" id="SSF53448">
    <property type="entry name" value="Nucleotide-diphospho-sugar transferases"/>
    <property type="match status" value="1"/>
</dbReference>
<evidence type="ECO:0000313" key="2">
    <source>
        <dbReference type="EMBL" id="WDE00540.1"/>
    </source>
</evidence>
<keyword evidence="3" id="KW-1185">Reference proteome</keyword>
<sequence>MLVSIITPTFNSQQFILETYQSIVAQTHQDWEWLVTDDCSSDDTWQIITRLSQQDARIKPVRNQVNAGAAVTRNNAIARADGEVLAFLDSDDLWLPRKLELHLAFMEQEQADLSFTPYWLIDEQGNDLKQGIDLRKRGLFSYQDMLKKNATMGCCTVLVRKNAFADLSMPLIRAGQDYALWLKLLKTGKHAYIFNEPLSKYRIVSNSISRNKVKKAMKIWQVYRDIEKLNIFKTCYVFSHYAIKAFFKLNQ</sequence>
<name>A0AAF0C564_9GAMM</name>
<dbReference type="InterPro" id="IPR029044">
    <property type="entry name" value="Nucleotide-diphossugar_trans"/>
</dbReference>
<dbReference type="Proteomes" id="UP000032568">
    <property type="component" value="Chromosome"/>
</dbReference>
<evidence type="ECO:0000259" key="1">
    <source>
        <dbReference type="Pfam" id="PF00535"/>
    </source>
</evidence>
<reference evidence="2 3" key="1">
    <citation type="journal article" date="2015" name="Genome Announc.">
        <title>Draft Genome Sequences of Marine Isolates of Thalassomonas viridans and Thalassomonas actiniarum.</title>
        <authorList>
            <person name="Olonade I."/>
            <person name="van Zyl L.J."/>
            <person name="Trindade M."/>
        </authorList>
    </citation>
    <scope>NUCLEOTIDE SEQUENCE [LARGE SCALE GENOMIC DNA]</scope>
    <source>
        <strain evidence="2 3">A5K-106</strain>
    </source>
</reference>
<dbReference type="AlphaFoldDB" id="A0AAF0C564"/>
<protein>
    <submittedName>
        <fullName evidence="2">Glycosyltransferase family 2 protein</fullName>
    </submittedName>
</protein>
<dbReference type="PANTHER" id="PTHR22916:SF3">
    <property type="entry name" value="UDP-GLCNAC:BETAGAL BETA-1,3-N-ACETYLGLUCOSAMINYLTRANSFERASE-LIKE PROTEIN 1"/>
    <property type="match status" value="1"/>
</dbReference>
<dbReference type="Pfam" id="PF00535">
    <property type="entry name" value="Glycos_transf_2"/>
    <property type="match status" value="1"/>
</dbReference>
<dbReference type="RefSeq" id="WP_044830712.1">
    <property type="nucleotide sequence ID" value="NZ_CP059735.1"/>
</dbReference>
<dbReference type="Gene3D" id="3.90.550.10">
    <property type="entry name" value="Spore Coat Polysaccharide Biosynthesis Protein SpsA, Chain A"/>
    <property type="match status" value="1"/>
</dbReference>
<dbReference type="InterPro" id="IPR001173">
    <property type="entry name" value="Glyco_trans_2-like"/>
</dbReference>
<feature type="domain" description="Glycosyltransferase 2-like" evidence="1">
    <location>
        <begin position="4"/>
        <end position="161"/>
    </location>
</feature>